<dbReference type="AlphaFoldDB" id="A0A0F9EI09"/>
<name>A0A0F9EI09_9ZZZZ</name>
<gene>
    <name evidence="1" type="ORF">LCGC14_2150300</name>
</gene>
<dbReference type="EMBL" id="LAZR01027381">
    <property type="protein sequence ID" value="KKL65901.1"/>
    <property type="molecule type" value="Genomic_DNA"/>
</dbReference>
<sequence length="79" mass="9393">MLQIKNKKEVQQMKQVFVSFHYTAKDKSVNGFGNYIGEFNPDDYVNNLRNFILDLEKQIALVFENQTKIACNIKVMFWR</sequence>
<protein>
    <submittedName>
        <fullName evidence="1">Uncharacterized protein</fullName>
    </submittedName>
</protein>
<accession>A0A0F9EI09</accession>
<comment type="caution">
    <text evidence="1">The sequence shown here is derived from an EMBL/GenBank/DDBJ whole genome shotgun (WGS) entry which is preliminary data.</text>
</comment>
<evidence type="ECO:0000313" key="1">
    <source>
        <dbReference type="EMBL" id="KKL65901.1"/>
    </source>
</evidence>
<organism evidence="1">
    <name type="scientific">marine sediment metagenome</name>
    <dbReference type="NCBI Taxonomy" id="412755"/>
    <lineage>
        <taxon>unclassified sequences</taxon>
        <taxon>metagenomes</taxon>
        <taxon>ecological metagenomes</taxon>
    </lineage>
</organism>
<reference evidence="1" key="1">
    <citation type="journal article" date="2015" name="Nature">
        <title>Complex archaea that bridge the gap between prokaryotes and eukaryotes.</title>
        <authorList>
            <person name="Spang A."/>
            <person name="Saw J.H."/>
            <person name="Jorgensen S.L."/>
            <person name="Zaremba-Niedzwiedzka K."/>
            <person name="Martijn J."/>
            <person name="Lind A.E."/>
            <person name="van Eijk R."/>
            <person name="Schleper C."/>
            <person name="Guy L."/>
            <person name="Ettema T.J."/>
        </authorList>
    </citation>
    <scope>NUCLEOTIDE SEQUENCE</scope>
</reference>
<proteinExistence type="predicted"/>